<dbReference type="Gene3D" id="1.10.220.150">
    <property type="entry name" value="Arf GTPase activating protein"/>
    <property type="match status" value="1"/>
</dbReference>
<keyword evidence="2" id="KW-0268">Exocytosis</keyword>
<evidence type="ECO:0000313" key="14">
    <source>
        <dbReference type="EMBL" id="KAJ6220530.1"/>
    </source>
</evidence>
<dbReference type="InterPro" id="IPR011993">
    <property type="entry name" value="PH-like_dom_sf"/>
</dbReference>
<dbReference type="Pfam" id="PF01412">
    <property type="entry name" value="ArfGap"/>
    <property type="match status" value="1"/>
</dbReference>
<keyword evidence="7" id="KW-0638">Presynaptic neurotoxin</keyword>
<sequence length="997" mass="112303">METIVDLNECLRDSPQFRMVLEKEEADIEMFEKTISEVLKQSTNMIELGKHYIKSKNNFISSLVNLSQCFRQDDSMSKYVNRFISTYHEISKYDGIFNEQLNRTINENLCNFLNDDIGTIKELKRRFEKRSDDLDLVYNRYSQVPKGKQLEWEEAKNMLTATRSCFQHLSLDYVAQLSLFASRRSHIILDSLLSLANSYGTYFHQGYDYLEDMKDFNSDIASSIIDMRSKSSKLEKSLNNRHHLVSQSEIIPTLIRNGNLIRLEGYLFKRTSSTFKTWNRRWFIIQNHQLVYRKRSNEKEVTIMEDDLRLCIARTVNETDRRFCFEVVSPTKSHILQADSDESCRQWLSALQAGIDAAYNSNRDLIPITANNNQKRNSCFDDASIDSISTSTSSSTANSNANHHANTTSIYTNQNVSNDSHNHLLSKTDCAKILSVPGNDHCADCGCNEPIWASINLGITLCIECSGVHRSLGVHVSKVRSLNLDHLDFGHEVNLENELESMQSNTSNQQVDVSNPSTRNSEFYVHVESKLDSGSDNEDSSLLIETIVPPVTLNQIDNRNSMKIVANSSRADRVKWIRAKYVDKLFVDKSVNLNMLEDTSKMSKCDKVVGDNESNVPLIESQSYKSIHSKVVSKLSSQEYLDMMKQMDGNLIDYYYHLMLYEAAAVCDLKVMSLALAADASPNWTNHLEKGKSPLCQAIYSGTMTACEFLLLNGAKCNVADDDGCTPLHHATKNANTGQVCLLLKRGADLSTLNEADEDALSIAIGNANADIVTLLRLKKLKDEMRNDELVSQSDDTFNEVLRDFSRVQIMSESLMSKSNSPHRCPHQKSNYPFIQDHSKRKSVLPTSPYTIDPNSSTSSNSIYFVKGSHAGSSSAAMLYPALAVTASAPSRTPSTGRPDSSFDRSASSTGQDQTFSLDTVDGPDDNLLIGSESIQKNEGEESHALISRSSSASPTSPYHVEERTTYRQEMSYSRSERQEFVDPYNQEGSEHFESDV</sequence>
<comment type="caution">
    <text evidence="14">The sequence shown here is derived from an EMBL/GenBank/DDBJ whole genome shotgun (WGS) entry which is preliminary data.</text>
</comment>
<evidence type="ECO:0000256" key="2">
    <source>
        <dbReference type="ARBA" id="ARBA00022483"/>
    </source>
</evidence>
<evidence type="ECO:0000256" key="11">
    <source>
        <dbReference type="SAM" id="MobiDB-lite"/>
    </source>
</evidence>
<dbReference type="SMART" id="SM00248">
    <property type="entry name" value="ANK"/>
    <property type="match status" value="3"/>
</dbReference>
<keyword evidence="9" id="KW-0040">ANK repeat</keyword>
<dbReference type="Pfam" id="PF12796">
    <property type="entry name" value="Ank_2"/>
    <property type="match status" value="1"/>
</dbReference>
<feature type="region of interest" description="Disordered" evidence="11">
    <location>
        <begin position="817"/>
        <end position="840"/>
    </location>
</feature>
<dbReference type="SUPFAM" id="SSF50729">
    <property type="entry name" value="PH domain-like"/>
    <property type="match status" value="1"/>
</dbReference>
<protein>
    <submittedName>
        <fullName evidence="14">Uncharacterized protein</fullName>
    </submittedName>
</protein>
<keyword evidence="7" id="KW-0800">Toxin</keyword>
<dbReference type="SUPFAM" id="SSF57863">
    <property type="entry name" value="ArfGap/RecO-like zinc finger"/>
    <property type="match status" value="1"/>
</dbReference>
<comment type="subcellular location">
    <subcellularLocation>
        <location evidence="1">Target cell membrane</location>
    </subcellularLocation>
</comment>
<dbReference type="SUPFAM" id="SSF103657">
    <property type="entry name" value="BAR/IMD domain-like"/>
    <property type="match status" value="1"/>
</dbReference>
<dbReference type="GO" id="GO:0006887">
    <property type="term" value="P:exocytosis"/>
    <property type="evidence" value="ECO:0007669"/>
    <property type="project" value="UniProtKB-KW"/>
</dbReference>
<dbReference type="GO" id="GO:0008270">
    <property type="term" value="F:zinc ion binding"/>
    <property type="evidence" value="ECO:0007669"/>
    <property type="project" value="UniProtKB-KW"/>
</dbReference>
<dbReference type="GO" id="GO:0005096">
    <property type="term" value="F:GTPase activator activity"/>
    <property type="evidence" value="ECO:0007669"/>
    <property type="project" value="InterPro"/>
</dbReference>
<keyword evidence="5 10" id="KW-0863">Zinc-finger</keyword>
<dbReference type="InterPro" id="IPR001164">
    <property type="entry name" value="ArfGAP_dom"/>
</dbReference>
<keyword evidence="6" id="KW-0862">Zinc</keyword>
<evidence type="ECO:0000256" key="7">
    <source>
        <dbReference type="ARBA" id="ARBA00023028"/>
    </source>
</evidence>
<keyword evidence="8" id="KW-1053">Target membrane</keyword>
<dbReference type="PROSITE" id="PS50297">
    <property type="entry name" value="ANK_REP_REGION"/>
    <property type="match status" value="1"/>
</dbReference>
<feature type="region of interest" description="Disordered" evidence="11">
    <location>
        <begin position="888"/>
        <end position="997"/>
    </location>
</feature>
<feature type="compositionally biased region" description="Polar residues" evidence="11">
    <location>
        <begin position="888"/>
        <end position="918"/>
    </location>
</feature>
<dbReference type="Gene3D" id="2.30.29.30">
    <property type="entry name" value="Pleckstrin-homology domain (PH domain)/Phosphotyrosine-binding domain (PTB)"/>
    <property type="match status" value="1"/>
</dbReference>
<dbReference type="Gene3D" id="1.25.40.20">
    <property type="entry name" value="Ankyrin repeat-containing domain"/>
    <property type="match status" value="1"/>
</dbReference>
<evidence type="ECO:0000256" key="9">
    <source>
        <dbReference type="PROSITE-ProRule" id="PRU00023"/>
    </source>
</evidence>
<dbReference type="OMA" id="GSVMSCE"/>
<feature type="compositionally biased region" description="Low complexity" evidence="11">
    <location>
        <begin position="945"/>
        <end position="957"/>
    </location>
</feature>
<evidence type="ECO:0000256" key="10">
    <source>
        <dbReference type="PROSITE-ProRule" id="PRU00288"/>
    </source>
</evidence>
<feature type="domain" description="Arf-GAP" evidence="13">
    <location>
        <begin position="419"/>
        <end position="594"/>
    </location>
</feature>
<feature type="repeat" description="ANK" evidence="9">
    <location>
        <begin position="690"/>
        <end position="722"/>
    </location>
</feature>
<dbReference type="SUPFAM" id="SSF48403">
    <property type="entry name" value="Ankyrin repeat"/>
    <property type="match status" value="1"/>
</dbReference>
<dbReference type="CDD" id="cd13250">
    <property type="entry name" value="PH_ACAP"/>
    <property type="match status" value="1"/>
</dbReference>
<dbReference type="InterPro" id="IPR045258">
    <property type="entry name" value="ACAP1/2/3-like"/>
</dbReference>
<organism evidence="14 15">
    <name type="scientific">Blomia tropicalis</name>
    <name type="common">Mite</name>
    <dbReference type="NCBI Taxonomy" id="40697"/>
    <lineage>
        <taxon>Eukaryota</taxon>
        <taxon>Metazoa</taxon>
        <taxon>Ecdysozoa</taxon>
        <taxon>Arthropoda</taxon>
        <taxon>Chelicerata</taxon>
        <taxon>Arachnida</taxon>
        <taxon>Acari</taxon>
        <taxon>Acariformes</taxon>
        <taxon>Sarcoptiformes</taxon>
        <taxon>Astigmata</taxon>
        <taxon>Glycyphagoidea</taxon>
        <taxon>Echimyopodidae</taxon>
        <taxon>Blomia</taxon>
    </lineage>
</organism>
<feature type="compositionally biased region" description="Polar residues" evidence="11">
    <location>
        <begin position="817"/>
        <end position="833"/>
    </location>
</feature>
<evidence type="ECO:0000259" key="13">
    <source>
        <dbReference type="PROSITE" id="PS50115"/>
    </source>
</evidence>
<dbReference type="FunFam" id="2.30.29.30:FF:000384">
    <property type="entry name" value="Uncharacterized protein, isoform A"/>
    <property type="match status" value="1"/>
</dbReference>
<evidence type="ECO:0000256" key="6">
    <source>
        <dbReference type="ARBA" id="ARBA00022833"/>
    </source>
</evidence>
<dbReference type="InterPro" id="IPR001849">
    <property type="entry name" value="PH_domain"/>
</dbReference>
<evidence type="ECO:0000256" key="3">
    <source>
        <dbReference type="ARBA" id="ARBA00022537"/>
    </source>
</evidence>
<dbReference type="PROSITE" id="PS50003">
    <property type="entry name" value="PH_DOMAIN"/>
    <property type="match status" value="1"/>
</dbReference>
<dbReference type="Pfam" id="PF16746">
    <property type="entry name" value="BAR_3"/>
    <property type="match status" value="1"/>
</dbReference>
<keyword evidence="7" id="KW-0528">Neurotoxin</keyword>
<keyword evidence="8" id="KW-0472">Membrane</keyword>
<reference evidence="14" key="1">
    <citation type="submission" date="2022-12" db="EMBL/GenBank/DDBJ databases">
        <title>Genome assemblies of Blomia tropicalis.</title>
        <authorList>
            <person name="Cui Y."/>
        </authorList>
    </citation>
    <scope>NUCLEOTIDE SEQUENCE</scope>
    <source>
        <tissue evidence="14">Adult mites</tissue>
    </source>
</reference>
<dbReference type="Proteomes" id="UP001142055">
    <property type="component" value="Chromosome 2"/>
</dbReference>
<evidence type="ECO:0000259" key="12">
    <source>
        <dbReference type="PROSITE" id="PS50003"/>
    </source>
</evidence>
<dbReference type="GO" id="GO:0044231">
    <property type="term" value="C:host cell presynaptic membrane"/>
    <property type="evidence" value="ECO:0007669"/>
    <property type="project" value="UniProtKB-KW"/>
</dbReference>
<dbReference type="PROSITE" id="PS50088">
    <property type="entry name" value="ANK_REPEAT"/>
    <property type="match status" value="2"/>
</dbReference>
<dbReference type="PROSITE" id="PS50115">
    <property type="entry name" value="ARFGAP"/>
    <property type="match status" value="1"/>
</dbReference>
<dbReference type="InterPro" id="IPR002110">
    <property type="entry name" value="Ankyrin_rpt"/>
</dbReference>
<gene>
    <name evidence="14" type="ORF">RDWZM_006342</name>
</gene>
<feature type="repeat" description="ANK" evidence="9">
    <location>
        <begin position="723"/>
        <end position="755"/>
    </location>
</feature>
<keyword evidence="15" id="KW-1185">Reference proteome</keyword>
<dbReference type="GO" id="GO:0044218">
    <property type="term" value="C:other organism cell membrane"/>
    <property type="evidence" value="ECO:0007669"/>
    <property type="project" value="UniProtKB-KW"/>
</dbReference>
<name>A0A9Q0M7G8_BLOTA</name>
<dbReference type="EMBL" id="JAPWDV010000002">
    <property type="protein sequence ID" value="KAJ6220530.1"/>
    <property type="molecule type" value="Genomic_DNA"/>
</dbReference>
<dbReference type="AlphaFoldDB" id="A0A9Q0M7G8"/>
<keyword evidence="3" id="KW-1052">Target cell membrane</keyword>
<evidence type="ECO:0000256" key="8">
    <source>
        <dbReference type="ARBA" id="ARBA00023298"/>
    </source>
</evidence>
<dbReference type="InterPro" id="IPR027267">
    <property type="entry name" value="AH/BAR_dom_sf"/>
</dbReference>
<dbReference type="InterPro" id="IPR038508">
    <property type="entry name" value="ArfGAP_dom_sf"/>
</dbReference>
<keyword evidence="4" id="KW-0479">Metal-binding</keyword>
<dbReference type="SMART" id="SM00105">
    <property type="entry name" value="ArfGap"/>
    <property type="match status" value="1"/>
</dbReference>
<dbReference type="Pfam" id="PF00169">
    <property type="entry name" value="PH"/>
    <property type="match status" value="1"/>
</dbReference>
<dbReference type="InterPro" id="IPR037278">
    <property type="entry name" value="ARFGAP/RecO"/>
</dbReference>
<dbReference type="PANTHER" id="PTHR23180:SF399">
    <property type="entry name" value="BLOWN FUSE, ISOFORM A-RELATED"/>
    <property type="match status" value="1"/>
</dbReference>
<evidence type="ECO:0000256" key="4">
    <source>
        <dbReference type="ARBA" id="ARBA00022723"/>
    </source>
</evidence>
<dbReference type="InterPro" id="IPR004148">
    <property type="entry name" value="BAR_dom"/>
</dbReference>
<proteinExistence type="predicted"/>
<dbReference type="PRINTS" id="PR00405">
    <property type="entry name" value="REVINTRACTNG"/>
</dbReference>
<dbReference type="InterPro" id="IPR036770">
    <property type="entry name" value="Ankyrin_rpt-contain_sf"/>
</dbReference>
<dbReference type="Gene3D" id="1.20.1270.60">
    <property type="entry name" value="Arfaptin homology (AH) domain/BAR domain"/>
    <property type="match status" value="1"/>
</dbReference>
<dbReference type="GO" id="GO:0005737">
    <property type="term" value="C:cytoplasm"/>
    <property type="evidence" value="ECO:0007669"/>
    <property type="project" value="InterPro"/>
</dbReference>
<dbReference type="SMART" id="SM00233">
    <property type="entry name" value="PH"/>
    <property type="match status" value="1"/>
</dbReference>
<evidence type="ECO:0000313" key="15">
    <source>
        <dbReference type="Proteomes" id="UP001142055"/>
    </source>
</evidence>
<feature type="domain" description="PH" evidence="12">
    <location>
        <begin position="260"/>
        <end position="356"/>
    </location>
</feature>
<evidence type="ECO:0000256" key="5">
    <source>
        <dbReference type="ARBA" id="ARBA00022771"/>
    </source>
</evidence>
<dbReference type="PANTHER" id="PTHR23180">
    <property type="entry name" value="CENTAURIN/ARF"/>
    <property type="match status" value="1"/>
</dbReference>
<evidence type="ECO:0000256" key="1">
    <source>
        <dbReference type="ARBA" id="ARBA00004175"/>
    </source>
</evidence>
<accession>A0A9Q0M7G8</accession>